<evidence type="ECO:0000256" key="3">
    <source>
        <dbReference type="ARBA" id="ARBA00022630"/>
    </source>
</evidence>
<dbReference type="RefSeq" id="WP_186842291.1">
    <property type="nucleotide sequence ID" value="NZ_WJBC01000010.1"/>
</dbReference>
<comment type="caution">
    <text evidence="9">The sequence shown here is derived from an EMBL/GenBank/DDBJ whole genome shotgun (WGS) entry which is preliminary data.</text>
</comment>
<dbReference type="InterPro" id="IPR050627">
    <property type="entry name" value="Nitroreductase/BluB"/>
</dbReference>
<keyword evidence="3" id="KW-0285">Flavoprotein</keyword>
<sequence length="225" mass="26023">MNDKQEMRALILSTFNNRYACKGYDPKKKVSAEDFKVIMEAARLSPSSMGLEPWKFILLNNKGIKERIKPFAWGAEASLAGASHFVLILARKPKDMKCDSEYVEYMMNDVQHFTDELRQTRKNKLKNFQKNDLKLMESERSFFDWACRQTYIPLANMLTAAALLGVDSTPMEGFNYDAVEKILVEEGILDTEHFGLSCMIAFGYKNREHRPKTRRCIEEVLEIID</sequence>
<dbReference type="PANTHER" id="PTHR23026">
    <property type="entry name" value="NADPH NITROREDUCTASE"/>
    <property type="match status" value="1"/>
</dbReference>
<dbReference type="Gene3D" id="3.40.109.10">
    <property type="entry name" value="NADH Oxidase"/>
    <property type="match status" value="1"/>
</dbReference>
<keyword evidence="6" id="KW-0560">Oxidoreductase</keyword>
<evidence type="ECO:0000313" key="10">
    <source>
        <dbReference type="Proteomes" id="UP000603234"/>
    </source>
</evidence>
<keyword evidence="4" id="KW-0288">FMN</keyword>
<gene>
    <name evidence="9" type="ORF">GH808_08150</name>
</gene>
<evidence type="ECO:0000256" key="5">
    <source>
        <dbReference type="ARBA" id="ARBA00022857"/>
    </source>
</evidence>
<evidence type="ECO:0000259" key="8">
    <source>
        <dbReference type="Pfam" id="PF00881"/>
    </source>
</evidence>
<name>A0ABR6WUX0_9FIRM</name>
<evidence type="ECO:0000256" key="1">
    <source>
        <dbReference type="ARBA" id="ARBA00001917"/>
    </source>
</evidence>
<evidence type="ECO:0000256" key="7">
    <source>
        <dbReference type="ARBA" id="ARBA00023027"/>
    </source>
</evidence>
<evidence type="ECO:0000256" key="6">
    <source>
        <dbReference type="ARBA" id="ARBA00023002"/>
    </source>
</evidence>
<comment type="similarity">
    <text evidence="2">Belongs to the nitroreductase family.</text>
</comment>
<comment type="cofactor">
    <cofactor evidence="1">
        <name>FMN</name>
        <dbReference type="ChEBI" id="CHEBI:58210"/>
    </cofactor>
</comment>
<dbReference type="InterPro" id="IPR029479">
    <property type="entry name" value="Nitroreductase"/>
</dbReference>
<keyword evidence="10" id="KW-1185">Reference proteome</keyword>
<dbReference type="CDD" id="cd02149">
    <property type="entry name" value="NfsB-like"/>
    <property type="match status" value="1"/>
</dbReference>
<organism evidence="9 10">
    <name type="scientific">Acetobacterium fimetarium</name>
    <dbReference type="NCBI Taxonomy" id="52691"/>
    <lineage>
        <taxon>Bacteria</taxon>
        <taxon>Bacillati</taxon>
        <taxon>Bacillota</taxon>
        <taxon>Clostridia</taxon>
        <taxon>Eubacteriales</taxon>
        <taxon>Eubacteriaceae</taxon>
        <taxon>Acetobacterium</taxon>
    </lineage>
</organism>
<keyword evidence="5" id="KW-0521">NADP</keyword>
<dbReference type="Pfam" id="PF00881">
    <property type="entry name" value="Nitroreductase"/>
    <property type="match status" value="1"/>
</dbReference>
<feature type="domain" description="Nitroreductase" evidence="8">
    <location>
        <begin position="17"/>
        <end position="204"/>
    </location>
</feature>
<dbReference type="EMBL" id="WJBC01000010">
    <property type="protein sequence ID" value="MBC3804402.1"/>
    <property type="molecule type" value="Genomic_DNA"/>
</dbReference>
<dbReference type="Proteomes" id="UP000603234">
    <property type="component" value="Unassembled WGS sequence"/>
</dbReference>
<protein>
    <submittedName>
        <fullName evidence="9">NAD(P)H-dependent oxidoreductase</fullName>
    </submittedName>
</protein>
<reference evidence="9 10" key="1">
    <citation type="journal article" date="2020" name="mSystems">
        <title>Defining Genomic and Predicted Metabolic Features of the Acetobacterium Genus.</title>
        <authorList>
            <person name="Ross D.E."/>
            <person name="Marshall C.W."/>
            <person name="Gulliver D."/>
            <person name="May H.D."/>
            <person name="Norman R.S."/>
        </authorList>
    </citation>
    <scope>NUCLEOTIDE SEQUENCE [LARGE SCALE GENOMIC DNA]</scope>
    <source>
        <strain evidence="9 10">DSM 8238</strain>
    </source>
</reference>
<keyword evidence="7" id="KW-0520">NAD</keyword>
<evidence type="ECO:0000313" key="9">
    <source>
        <dbReference type="EMBL" id="MBC3804402.1"/>
    </source>
</evidence>
<dbReference type="InterPro" id="IPR033878">
    <property type="entry name" value="NfsB-like"/>
</dbReference>
<evidence type="ECO:0000256" key="4">
    <source>
        <dbReference type="ARBA" id="ARBA00022643"/>
    </source>
</evidence>
<evidence type="ECO:0000256" key="2">
    <source>
        <dbReference type="ARBA" id="ARBA00007118"/>
    </source>
</evidence>
<accession>A0ABR6WUX0</accession>
<dbReference type="SUPFAM" id="SSF55469">
    <property type="entry name" value="FMN-dependent nitroreductase-like"/>
    <property type="match status" value="1"/>
</dbReference>
<proteinExistence type="inferred from homology"/>
<dbReference type="PANTHER" id="PTHR23026:SF125">
    <property type="entry name" value="OXYGEN-INSENSITIVE NAD(P)H NITROREDUCTASE"/>
    <property type="match status" value="1"/>
</dbReference>
<dbReference type="InterPro" id="IPR000415">
    <property type="entry name" value="Nitroreductase-like"/>
</dbReference>